<organism evidence="2 3">
    <name type="scientific">Amycolatopsis viridis</name>
    <dbReference type="NCBI Taxonomy" id="185678"/>
    <lineage>
        <taxon>Bacteria</taxon>
        <taxon>Bacillati</taxon>
        <taxon>Actinomycetota</taxon>
        <taxon>Actinomycetes</taxon>
        <taxon>Pseudonocardiales</taxon>
        <taxon>Pseudonocardiaceae</taxon>
        <taxon>Amycolatopsis</taxon>
    </lineage>
</organism>
<dbReference type="InterPro" id="IPR024344">
    <property type="entry name" value="MDMPI_metal-binding"/>
</dbReference>
<dbReference type="Pfam" id="PF11716">
    <property type="entry name" value="MDMPI_N"/>
    <property type="match status" value="1"/>
</dbReference>
<dbReference type="SUPFAM" id="SSF109854">
    <property type="entry name" value="DinB/YfiT-like putative metalloenzymes"/>
    <property type="match status" value="1"/>
</dbReference>
<proteinExistence type="predicted"/>
<dbReference type="InterPro" id="IPR017517">
    <property type="entry name" value="Maleyloyr_isom"/>
</dbReference>
<dbReference type="EMBL" id="JAANOU010000001">
    <property type="protein sequence ID" value="NIH78160.1"/>
    <property type="molecule type" value="Genomic_DNA"/>
</dbReference>
<name>A0ABX0SRQ1_9PSEU</name>
<evidence type="ECO:0000313" key="2">
    <source>
        <dbReference type="EMBL" id="NIH78160.1"/>
    </source>
</evidence>
<feature type="domain" description="Mycothiol-dependent maleylpyruvate isomerase metal-binding" evidence="1">
    <location>
        <begin position="9"/>
        <end position="131"/>
    </location>
</feature>
<accession>A0ABX0SRQ1</accession>
<sequence length="196" mass="21036">MMDLRSMLDRAAREFVRLLRAVEPGQLGNRTPCTEYDVRALLNHLLHWGPWLVAALRREPAPAAAGNERDADLTGGDWLGDLCTLVDDLVDAGGRPGALAGTTKFGSAEMPARMIAEMVLTEWVVHGWDLARATGQSLVVDADVAEALFTSVQGLAGQAREMTVFGPAVPCPADAPVLDRLLALTGRDPAWQRPAS</sequence>
<dbReference type="Gene3D" id="1.20.120.450">
    <property type="entry name" value="dinb family like domain"/>
    <property type="match status" value="1"/>
</dbReference>
<keyword evidence="3" id="KW-1185">Reference proteome</keyword>
<dbReference type="NCBIfam" id="TIGR03086">
    <property type="entry name" value="TIGR03086 family metal-binding protein"/>
    <property type="match status" value="1"/>
</dbReference>
<dbReference type="InterPro" id="IPR034660">
    <property type="entry name" value="DinB/YfiT-like"/>
</dbReference>
<evidence type="ECO:0000259" key="1">
    <source>
        <dbReference type="Pfam" id="PF11716"/>
    </source>
</evidence>
<dbReference type="NCBIfam" id="TIGR03083">
    <property type="entry name" value="maleylpyruvate isomerase family mycothiol-dependent enzyme"/>
    <property type="match status" value="1"/>
</dbReference>
<comment type="caution">
    <text evidence="2">The sequence shown here is derived from an EMBL/GenBank/DDBJ whole genome shotgun (WGS) entry which is preliminary data.</text>
</comment>
<gene>
    <name evidence="2" type="ORF">FHX46_000690</name>
</gene>
<dbReference type="InterPro" id="IPR017520">
    <property type="entry name" value="CHP03086"/>
</dbReference>
<protein>
    <submittedName>
        <fullName evidence="2">Uncharacterized protein (TIGR03086 family)</fullName>
    </submittedName>
</protein>
<evidence type="ECO:0000313" key="3">
    <source>
        <dbReference type="Proteomes" id="UP000754495"/>
    </source>
</evidence>
<dbReference type="Proteomes" id="UP000754495">
    <property type="component" value="Unassembled WGS sequence"/>
</dbReference>
<dbReference type="RefSeq" id="WP_243871216.1">
    <property type="nucleotide sequence ID" value="NZ_JAANOU010000001.1"/>
</dbReference>
<reference evidence="2 3" key="1">
    <citation type="submission" date="2020-03" db="EMBL/GenBank/DDBJ databases">
        <title>Sequencing the genomes of 1000 actinobacteria strains.</title>
        <authorList>
            <person name="Klenk H.-P."/>
        </authorList>
    </citation>
    <scope>NUCLEOTIDE SEQUENCE [LARGE SCALE GENOMIC DNA]</scope>
    <source>
        <strain evidence="2 3">DSM 45668</strain>
    </source>
</reference>